<sequence>MDLVLRPGRTEDQQECGRICFEAFSGIAAAYNYPSDMPSEAFATELMGHSLTHPGVYSVVAELDGRIVGSSFLDERSSVAGIGPVSVDPALQNSGVGRRLMQDVMARAADRGAAGVRLVQNAYHCRSFALYAGLGFEFRESLLCLQGPPVGRTFPGYDVREATKEDLAACDDLCRRVHGMDRGAELAEAVEGGTARVVEHAGRITGYATGLSFTAHAVAESSEGIKALIGSADGFEGPGILVPASDSALVQWCLAEGLRIREIMSQMTTGLYNRPAGAWLSSILF</sequence>
<dbReference type="PANTHER" id="PTHR13947:SF37">
    <property type="entry name" value="LD18367P"/>
    <property type="match status" value="1"/>
</dbReference>
<keyword evidence="1" id="KW-0808">Transferase</keyword>
<evidence type="ECO:0000313" key="4">
    <source>
        <dbReference type="Proteomes" id="UP001167160"/>
    </source>
</evidence>
<protein>
    <submittedName>
        <fullName evidence="3">GNAT family N-acetyltransferase</fullName>
    </submittedName>
</protein>
<evidence type="ECO:0000256" key="1">
    <source>
        <dbReference type="ARBA" id="ARBA00022679"/>
    </source>
</evidence>
<proteinExistence type="predicted"/>
<dbReference type="InterPro" id="IPR050769">
    <property type="entry name" value="NAT_camello-type"/>
</dbReference>
<dbReference type="InterPro" id="IPR016181">
    <property type="entry name" value="Acyl_CoA_acyltransferase"/>
</dbReference>
<dbReference type="InterPro" id="IPR000182">
    <property type="entry name" value="GNAT_dom"/>
</dbReference>
<feature type="domain" description="N-acetyltransferase" evidence="2">
    <location>
        <begin position="3"/>
        <end position="155"/>
    </location>
</feature>
<dbReference type="PANTHER" id="PTHR13947">
    <property type="entry name" value="GNAT FAMILY N-ACETYLTRANSFERASE"/>
    <property type="match status" value="1"/>
</dbReference>
<dbReference type="PROSITE" id="PS51186">
    <property type="entry name" value="GNAT"/>
    <property type="match status" value="1"/>
</dbReference>
<dbReference type="Proteomes" id="UP001167160">
    <property type="component" value="Unassembled WGS sequence"/>
</dbReference>
<dbReference type="Pfam" id="PF00583">
    <property type="entry name" value="Acetyltransf_1"/>
    <property type="match status" value="1"/>
</dbReference>
<reference evidence="3" key="1">
    <citation type="journal article" date="2023" name="Int. J. Syst. Evol. Microbiol.">
        <title>Streptomyces meridianus sp. nov. isolated from brackish water of the Tagus estuary in Alcochete, Portugal.</title>
        <authorList>
            <person name="Santos J.D.N."/>
            <person name="Klimek D."/>
            <person name="Calusinska M."/>
            <person name="Lobo Da Cunha A."/>
            <person name="Catita J."/>
            <person name="Goncalves H."/>
            <person name="Gonzalez I."/>
            <person name="Reyes F."/>
            <person name="Lage O.M."/>
        </authorList>
    </citation>
    <scope>NUCLEOTIDE SEQUENCE</scope>
    <source>
        <strain evidence="3">MTZ3.1</strain>
    </source>
</reference>
<organism evidence="3 4">
    <name type="scientific">Streptomyces meridianus</name>
    <dbReference type="NCBI Taxonomy" id="2938945"/>
    <lineage>
        <taxon>Bacteria</taxon>
        <taxon>Bacillati</taxon>
        <taxon>Actinomycetota</taxon>
        <taxon>Actinomycetes</taxon>
        <taxon>Kitasatosporales</taxon>
        <taxon>Streptomycetaceae</taxon>
        <taxon>Streptomyces</taxon>
    </lineage>
</organism>
<dbReference type="EMBL" id="JAMQGM010000029">
    <property type="protein sequence ID" value="MCM2578535.1"/>
    <property type="molecule type" value="Genomic_DNA"/>
</dbReference>
<dbReference type="CDD" id="cd04301">
    <property type="entry name" value="NAT_SF"/>
    <property type="match status" value="1"/>
</dbReference>
<evidence type="ECO:0000259" key="2">
    <source>
        <dbReference type="PROSITE" id="PS51186"/>
    </source>
</evidence>
<accession>A0ABT0X8B4</accession>
<comment type="caution">
    <text evidence="3">The sequence shown here is derived from an EMBL/GenBank/DDBJ whole genome shotgun (WGS) entry which is preliminary data.</text>
</comment>
<evidence type="ECO:0000313" key="3">
    <source>
        <dbReference type="EMBL" id="MCM2578535.1"/>
    </source>
</evidence>
<dbReference type="SUPFAM" id="SSF55729">
    <property type="entry name" value="Acyl-CoA N-acyltransferases (Nat)"/>
    <property type="match status" value="1"/>
</dbReference>
<dbReference type="RefSeq" id="WP_251415234.1">
    <property type="nucleotide sequence ID" value="NZ_JAMQGM010000029.1"/>
</dbReference>
<gene>
    <name evidence="3" type="ORF">M1E25_14405</name>
</gene>
<name>A0ABT0X8B4_9ACTN</name>
<dbReference type="Gene3D" id="3.40.630.30">
    <property type="match status" value="1"/>
</dbReference>
<keyword evidence="4" id="KW-1185">Reference proteome</keyword>